<keyword evidence="5" id="KW-0597">Phosphoprotein</keyword>
<evidence type="ECO:0000256" key="4">
    <source>
        <dbReference type="ARBA" id="ARBA00022475"/>
    </source>
</evidence>
<feature type="transmembrane region" description="Helical" evidence="11">
    <location>
        <begin position="46"/>
        <end position="69"/>
    </location>
</feature>
<evidence type="ECO:0000256" key="7">
    <source>
        <dbReference type="ARBA" id="ARBA00022777"/>
    </source>
</evidence>
<dbReference type="Pfam" id="PF00512">
    <property type="entry name" value="HisKA"/>
    <property type="match status" value="1"/>
</dbReference>
<evidence type="ECO:0000256" key="11">
    <source>
        <dbReference type="SAM" id="Phobius"/>
    </source>
</evidence>
<dbReference type="InterPro" id="IPR003594">
    <property type="entry name" value="HATPase_dom"/>
</dbReference>
<dbReference type="GO" id="GO:0005886">
    <property type="term" value="C:plasma membrane"/>
    <property type="evidence" value="ECO:0007669"/>
    <property type="project" value="UniProtKB-SubCell"/>
</dbReference>
<evidence type="ECO:0000313" key="13">
    <source>
        <dbReference type="EMBL" id="TQN45226.1"/>
    </source>
</evidence>
<evidence type="ECO:0000256" key="10">
    <source>
        <dbReference type="SAM" id="MobiDB-lite"/>
    </source>
</evidence>
<sequence length="442" mass="46097">MTGSRRVGAHRASSRGASSHGAAARGAGARGRAGVDDPVRTASRSIALRVGATTAVVVLLAVIAAGVVYDRQQLASIRDRVTVAATAADDVVDAPPGTWIIEHGATGTKATAGTPRSILAATAGMAVSGEDVVQSTTVEADGTKWPAAIAQREDTTFIAVYDMRLHDSEESRLFTSMAVAGILGVLLAAATGLIAGRRAVRPLAHALDLQRQFVADASHELRTPLSVISIRAQMLRRHLKPDDEVTRAQVDQLVADTKVMGDVVSDLLLSAQLEQSGTATDAVDLVAVAEGVARSLEPYAAEAGVALTWPVSAERAPVVVDGVATSLRRAVLALVDNAISHSPEGGTVEVTVQQEDDWAWARVADHGTGVDPDDIARLTQRFARDRRGDGSRRVGLGLALVTQIVRSHGGRLDVSHTPGGGATFALVLPLSPPFDDDGYEDD</sequence>
<evidence type="ECO:0000259" key="12">
    <source>
        <dbReference type="PROSITE" id="PS50109"/>
    </source>
</evidence>
<evidence type="ECO:0000313" key="14">
    <source>
        <dbReference type="Proteomes" id="UP000320085"/>
    </source>
</evidence>
<dbReference type="Gene3D" id="3.30.565.10">
    <property type="entry name" value="Histidine kinase-like ATPase, C-terminal domain"/>
    <property type="match status" value="1"/>
</dbReference>
<keyword evidence="8" id="KW-0902">Two-component regulatory system</keyword>
<dbReference type="GO" id="GO:0000155">
    <property type="term" value="F:phosphorelay sensor kinase activity"/>
    <property type="evidence" value="ECO:0007669"/>
    <property type="project" value="InterPro"/>
</dbReference>
<dbReference type="CDD" id="cd00082">
    <property type="entry name" value="HisKA"/>
    <property type="match status" value="1"/>
</dbReference>
<dbReference type="RefSeq" id="WP_246070325.1">
    <property type="nucleotide sequence ID" value="NZ_BAAAQC010000011.1"/>
</dbReference>
<name>A0A543PME1_9MICO</name>
<keyword evidence="7" id="KW-0418">Kinase</keyword>
<gene>
    <name evidence="13" type="ORF">FHX52_4462</name>
</gene>
<dbReference type="EMBL" id="VFQF01000003">
    <property type="protein sequence ID" value="TQN45226.1"/>
    <property type="molecule type" value="Genomic_DNA"/>
</dbReference>
<keyword evidence="11" id="KW-1133">Transmembrane helix</keyword>
<feature type="transmembrane region" description="Helical" evidence="11">
    <location>
        <begin position="173"/>
        <end position="195"/>
    </location>
</feature>
<dbReference type="PRINTS" id="PR00344">
    <property type="entry name" value="BCTRLSENSOR"/>
</dbReference>
<reference evidence="13 14" key="1">
    <citation type="submission" date="2019-06" db="EMBL/GenBank/DDBJ databases">
        <title>Sequencing the genomes of 1000 actinobacteria strains.</title>
        <authorList>
            <person name="Klenk H.-P."/>
        </authorList>
    </citation>
    <scope>NUCLEOTIDE SEQUENCE [LARGE SCALE GENOMIC DNA]</scope>
    <source>
        <strain evidence="13 14">DSM 21776</strain>
    </source>
</reference>
<evidence type="ECO:0000256" key="5">
    <source>
        <dbReference type="ARBA" id="ARBA00022553"/>
    </source>
</evidence>
<accession>A0A543PME1</accession>
<dbReference type="AlphaFoldDB" id="A0A543PME1"/>
<keyword evidence="11" id="KW-0472">Membrane</keyword>
<dbReference type="Gene3D" id="1.10.287.130">
    <property type="match status" value="1"/>
</dbReference>
<feature type="compositionally biased region" description="Low complexity" evidence="10">
    <location>
        <begin position="14"/>
        <end position="32"/>
    </location>
</feature>
<dbReference type="SMART" id="SM00388">
    <property type="entry name" value="HisKA"/>
    <property type="match status" value="1"/>
</dbReference>
<dbReference type="Proteomes" id="UP000320085">
    <property type="component" value="Unassembled WGS sequence"/>
</dbReference>
<evidence type="ECO:0000256" key="2">
    <source>
        <dbReference type="ARBA" id="ARBA00004651"/>
    </source>
</evidence>
<dbReference type="CDD" id="cd00075">
    <property type="entry name" value="HATPase"/>
    <property type="match status" value="1"/>
</dbReference>
<evidence type="ECO:0000256" key="9">
    <source>
        <dbReference type="ARBA" id="ARBA00023026"/>
    </source>
</evidence>
<dbReference type="PROSITE" id="PS50109">
    <property type="entry name" value="HIS_KIN"/>
    <property type="match status" value="1"/>
</dbReference>
<proteinExistence type="predicted"/>
<evidence type="ECO:0000256" key="1">
    <source>
        <dbReference type="ARBA" id="ARBA00000085"/>
    </source>
</evidence>
<organism evidence="13 14">
    <name type="scientific">Humibacillus xanthopallidus</name>
    <dbReference type="NCBI Taxonomy" id="412689"/>
    <lineage>
        <taxon>Bacteria</taxon>
        <taxon>Bacillati</taxon>
        <taxon>Actinomycetota</taxon>
        <taxon>Actinomycetes</taxon>
        <taxon>Micrococcales</taxon>
        <taxon>Intrasporangiaceae</taxon>
        <taxon>Humibacillus</taxon>
    </lineage>
</organism>
<dbReference type="SUPFAM" id="SSF55874">
    <property type="entry name" value="ATPase domain of HSP90 chaperone/DNA topoisomerase II/histidine kinase"/>
    <property type="match status" value="1"/>
</dbReference>
<keyword evidence="11" id="KW-0812">Transmembrane</keyword>
<dbReference type="Pfam" id="PF02518">
    <property type="entry name" value="HATPase_c"/>
    <property type="match status" value="1"/>
</dbReference>
<dbReference type="InterPro" id="IPR004358">
    <property type="entry name" value="Sig_transdc_His_kin-like_C"/>
</dbReference>
<dbReference type="EC" id="2.7.13.3" evidence="3"/>
<dbReference type="InterPro" id="IPR050980">
    <property type="entry name" value="2C_sensor_his_kinase"/>
</dbReference>
<dbReference type="SMART" id="SM00387">
    <property type="entry name" value="HATPase_c"/>
    <property type="match status" value="1"/>
</dbReference>
<evidence type="ECO:0000256" key="3">
    <source>
        <dbReference type="ARBA" id="ARBA00012438"/>
    </source>
</evidence>
<evidence type="ECO:0000256" key="6">
    <source>
        <dbReference type="ARBA" id="ARBA00022679"/>
    </source>
</evidence>
<keyword evidence="9" id="KW-0843">Virulence</keyword>
<evidence type="ECO:0000256" key="8">
    <source>
        <dbReference type="ARBA" id="ARBA00023012"/>
    </source>
</evidence>
<dbReference type="PANTHER" id="PTHR44936">
    <property type="entry name" value="SENSOR PROTEIN CREC"/>
    <property type="match status" value="1"/>
</dbReference>
<dbReference type="InterPro" id="IPR005467">
    <property type="entry name" value="His_kinase_dom"/>
</dbReference>
<feature type="region of interest" description="Disordered" evidence="10">
    <location>
        <begin position="1"/>
        <end position="36"/>
    </location>
</feature>
<protein>
    <recommendedName>
        <fullName evidence="3">histidine kinase</fullName>
        <ecNumber evidence="3">2.7.13.3</ecNumber>
    </recommendedName>
</protein>
<comment type="catalytic activity">
    <reaction evidence="1">
        <text>ATP + protein L-histidine = ADP + protein N-phospho-L-histidine.</text>
        <dbReference type="EC" id="2.7.13.3"/>
    </reaction>
</comment>
<dbReference type="SUPFAM" id="SSF47384">
    <property type="entry name" value="Homodimeric domain of signal transducing histidine kinase"/>
    <property type="match status" value="1"/>
</dbReference>
<feature type="domain" description="Histidine kinase" evidence="12">
    <location>
        <begin position="216"/>
        <end position="432"/>
    </location>
</feature>
<comment type="subcellular location">
    <subcellularLocation>
        <location evidence="2">Cell membrane</location>
        <topology evidence="2">Multi-pass membrane protein</topology>
    </subcellularLocation>
</comment>
<keyword evidence="6" id="KW-0808">Transferase</keyword>
<keyword evidence="4" id="KW-1003">Cell membrane</keyword>
<dbReference type="InterPro" id="IPR036890">
    <property type="entry name" value="HATPase_C_sf"/>
</dbReference>
<dbReference type="InterPro" id="IPR036097">
    <property type="entry name" value="HisK_dim/P_sf"/>
</dbReference>
<dbReference type="InterPro" id="IPR003661">
    <property type="entry name" value="HisK_dim/P_dom"/>
</dbReference>
<comment type="caution">
    <text evidence="13">The sequence shown here is derived from an EMBL/GenBank/DDBJ whole genome shotgun (WGS) entry which is preliminary data.</text>
</comment>
<dbReference type="PANTHER" id="PTHR44936:SF9">
    <property type="entry name" value="SENSOR PROTEIN CREC"/>
    <property type="match status" value="1"/>
</dbReference>